<evidence type="ECO:0000256" key="4">
    <source>
        <dbReference type="ARBA" id="ARBA00022777"/>
    </source>
</evidence>
<gene>
    <name evidence="7" type="primary">prkC_6</name>
    <name evidence="7" type="ORF">FF011L_22680</name>
</gene>
<dbReference type="Pfam" id="PF13385">
    <property type="entry name" value="Laminin_G_3"/>
    <property type="match status" value="2"/>
</dbReference>
<evidence type="ECO:0000256" key="2">
    <source>
        <dbReference type="ARBA" id="ARBA00022679"/>
    </source>
</evidence>
<dbReference type="RefSeq" id="WP_218933123.1">
    <property type="nucleotide sequence ID" value="NZ_CP036262.1"/>
</dbReference>
<keyword evidence="1" id="KW-0723">Serine/threonine-protein kinase</keyword>
<evidence type="ECO:0000256" key="3">
    <source>
        <dbReference type="ARBA" id="ARBA00022741"/>
    </source>
</evidence>
<name>A0A517MF34_9BACT</name>
<dbReference type="PROSITE" id="PS50011">
    <property type="entry name" value="PROTEIN_KINASE_DOM"/>
    <property type="match status" value="1"/>
</dbReference>
<dbReference type="PROSITE" id="PS00108">
    <property type="entry name" value="PROTEIN_KINASE_ST"/>
    <property type="match status" value="1"/>
</dbReference>
<dbReference type="Gene3D" id="2.60.120.200">
    <property type="match status" value="2"/>
</dbReference>
<evidence type="ECO:0000256" key="1">
    <source>
        <dbReference type="ARBA" id="ARBA00022527"/>
    </source>
</evidence>
<dbReference type="PANTHER" id="PTHR24350">
    <property type="entry name" value="SERINE/THREONINE-PROTEIN KINASE IAL-RELATED"/>
    <property type="match status" value="1"/>
</dbReference>
<sequence>MTLLPETIDLPSRFELRGPCGTGRFGVVYFARDTKLKRDVALKVTETTNRSPLQLKRIRQEIRISCRLRHPAIVSAFDAMEIDNFAILVLPMIHGGSLAESINHKPADQRQAVIRLLQMTEAVAYLHRTGILHGDLKPANVLIDGLGKPHLCDFGSSTLLTKSKNITANEIAGTPAYLAPELAAGDAKATVVSEIYSLGAILFFLLVGKPPFEGTTTSILSRIQSEPFPTLRSVNVQADKGLQAILAKACHSTPAERYQSAEALEEDLRALLEDRPLAARRDSMIRRSAMWAKRHRATAVLAASLFLAVTLGTIAGTTGWSYAISQKNASNRSRSLFQAKARKAKLREESLQQTLATISKQRQAIAIATDAERKMLLKAESASREVLEKSTSAARKLAETQRLVAKTRIVESERQQTERNSQFLLGAKRRRENFVNFLTDRRELINRFHKEDNWHTNETTASQTLSDSIRGLLTEELTQRFSQSADLHYQPFSVVFETNGREATILPAAQTETLKRILYGVERIPERDLPLSAATSVGIWVPRVGDYSPDGSNLCLAGPSADGESVVARISIETNQSVRSYRCPGQVHAIVCGDSDFELALVSLKGDIQVVRFPDEKILFSAMEEREKIAPVTKTPRSSGDLLPFFIDIGTNPNEHLLLASSSRPDGESTTAVFLHSLDLRSSEHVVSTSFDCGMQKLANWPHQWQLSDHTYLGIGKRCLTTLLPAPLGNRRYSGNALIGAAAYSSSFQKCETEWGPIATPPSPTESPGYLGPETLLRAKSDSFDLPVTKDYDRSTQPYRMPSFDSGSGIATLWYSDGFTAFDVYDGRIIRESTIPQGPADARLVRSAQSDRWIRFSKKQIRWAELFKPKSEIFKSVEATDLHLGLIAARLKGEPPIPVNQTQAPVTAPLPHVPVLTVDNSSKIRPNGGGVRFDSLKQRLDHDAAHIGMDSPFTLELIAKLAPSNGKDQRGLARLLNYAFVISPDGRGEFRRELPRGPNNKWNQSGILSKEKITDRWVHLACVTNGVDKVRFYIDGELIGSNKWSPEVAKRQKRQSKFLLNDFGGPPLGIVDSVRISHGERYDGTFVPSLPMTADQTTAILYNLDGDSDNRAIDSSGNNHTGRLRDPQWVQFAGPNETKPDSAVSKTTKTQPSHATGYYLGANSKANQFELPKIPLNASQPPLTLEAVVKLSHPRPEGTRGILGLWGYYLGIRESGTPVFRRDLTIDGKWGHRFVTGDRSIVSRWVHLAGVTNGSNELKLFVDGKLVGISKVPFADLDEAGQDTNLQINSWPQGAINGWIDSVRVSQSARYETDFEPQLPFVADDHTLVLYDFNEGKGNHISDSSGNGRDGTLVTPEWLKTSQYAKD</sequence>
<dbReference type="KEGG" id="rml:FF011L_22680"/>
<keyword evidence="3" id="KW-0547">Nucleotide-binding</keyword>
<dbReference type="SMART" id="SM00220">
    <property type="entry name" value="S_TKc"/>
    <property type="match status" value="1"/>
</dbReference>
<keyword evidence="5" id="KW-0067">ATP-binding</keyword>
<evidence type="ECO:0000313" key="7">
    <source>
        <dbReference type="EMBL" id="QDS93498.1"/>
    </source>
</evidence>
<dbReference type="SUPFAM" id="SSF49899">
    <property type="entry name" value="Concanavalin A-like lectins/glucanases"/>
    <property type="match status" value="2"/>
</dbReference>
<dbReference type="CDD" id="cd14014">
    <property type="entry name" value="STKc_PknB_like"/>
    <property type="match status" value="1"/>
</dbReference>
<accession>A0A517MF34</accession>
<dbReference type="Proteomes" id="UP000320672">
    <property type="component" value="Chromosome"/>
</dbReference>
<dbReference type="InterPro" id="IPR011009">
    <property type="entry name" value="Kinase-like_dom_sf"/>
</dbReference>
<dbReference type="EC" id="2.7.11.1" evidence="7"/>
<evidence type="ECO:0000256" key="5">
    <source>
        <dbReference type="ARBA" id="ARBA00022840"/>
    </source>
</evidence>
<protein>
    <submittedName>
        <fullName evidence="7">Serine/threonine-protein kinase PrkC</fullName>
        <ecNumber evidence="7">2.7.11.1</ecNumber>
    </submittedName>
</protein>
<keyword evidence="2 7" id="KW-0808">Transferase</keyword>
<dbReference type="Gene3D" id="1.10.510.10">
    <property type="entry name" value="Transferase(Phosphotransferase) domain 1"/>
    <property type="match status" value="1"/>
</dbReference>
<dbReference type="InterPro" id="IPR030616">
    <property type="entry name" value="Aur-like"/>
</dbReference>
<dbReference type="EMBL" id="CP036262">
    <property type="protein sequence ID" value="QDS93498.1"/>
    <property type="molecule type" value="Genomic_DNA"/>
</dbReference>
<dbReference type="InterPro" id="IPR000719">
    <property type="entry name" value="Prot_kinase_dom"/>
</dbReference>
<keyword evidence="4 7" id="KW-0418">Kinase</keyword>
<dbReference type="InterPro" id="IPR008271">
    <property type="entry name" value="Ser/Thr_kinase_AS"/>
</dbReference>
<dbReference type="GO" id="GO:0004674">
    <property type="term" value="F:protein serine/threonine kinase activity"/>
    <property type="evidence" value="ECO:0007669"/>
    <property type="project" value="UniProtKB-KW"/>
</dbReference>
<organism evidence="7 8">
    <name type="scientific">Roseimaritima multifibrata</name>
    <dbReference type="NCBI Taxonomy" id="1930274"/>
    <lineage>
        <taxon>Bacteria</taxon>
        <taxon>Pseudomonadati</taxon>
        <taxon>Planctomycetota</taxon>
        <taxon>Planctomycetia</taxon>
        <taxon>Pirellulales</taxon>
        <taxon>Pirellulaceae</taxon>
        <taxon>Roseimaritima</taxon>
    </lineage>
</organism>
<dbReference type="GO" id="GO:0005524">
    <property type="term" value="F:ATP binding"/>
    <property type="evidence" value="ECO:0007669"/>
    <property type="project" value="UniProtKB-KW"/>
</dbReference>
<dbReference type="InterPro" id="IPR013320">
    <property type="entry name" value="ConA-like_dom_sf"/>
</dbReference>
<proteinExistence type="predicted"/>
<keyword evidence="8" id="KW-1185">Reference proteome</keyword>
<dbReference type="SUPFAM" id="SSF56112">
    <property type="entry name" value="Protein kinase-like (PK-like)"/>
    <property type="match status" value="1"/>
</dbReference>
<evidence type="ECO:0000259" key="6">
    <source>
        <dbReference type="PROSITE" id="PS50011"/>
    </source>
</evidence>
<dbReference type="Pfam" id="PF00069">
    <property type="entry name" value="Pkinase"/>
    <property type="match status" value="1"/>
</dbReference>
<evidence type="ECO:0000313" key="8">
    <source>
        <dbReference type="Proteomes" id="UP000320672"/>
    </source>
</evidence>
<reference evidence="7 8" key="1">
    <citation type="submission" date="2019-02" db="EMBL/GenBank/DDBJ databases">
        <title>Deep-cultivation of Planctomycetes and their phenomic and genomic characterization uncovers novel biology.</title>
        <authorList>
            <person name="Wiegand S."/>
            <person name="Jogler M."/>
            <person name="Boedeker C."/>
            <person name="Pinto D."/>
            <person name="Vollmers J."/>
            <person name="Rivas-Marin E."/>
            <person name="Kohn T."/>
            <person name="Peeters S.H."/>
            <person name="Heuer A."/>
            <person name="Rast P."/>
            <person name="Oberbeckmann S."/>
            <person name="Bunk B."/>
            <person name="Jeske O."/>
            <person name="Meyerdierks A."/>
            <person name="Storesund J.E."/>
            <person name="Kallscheuer N."/>
            <person name="Luecker S."/>
            <person name="Lage O.M."/>
            <person name="Pohl T."/>
            <person name="Merkel B.J."/>
            <person name="Hornburger P."/>
            <person name="Mueller R.-W."/>
            <person name="Bruemmer F."/>
            <person name="Labrenz M."/>
            <person name="Spormann A.M."/>
            <person name="Op den Camp H."/>
            <person name="Overmann J."/>
            <person name="Amann R."/>
            <person name="Jetten M.S.M."/>
            <person name="Mascher T."/>
            <person name="Medema M.H."/>
            <person name="Devos D.P."/>
            <person name="Kaster A.-K."/>
            <person name="Ovreas L."/>
            <person name="Rohde M."/>
            <person name="Galperin M.Y."/>
            <person name="Jogler C."/>
        </authorList>
    </citation>
    <scope>NUCLEOTIDE SEQUENCE [LARGE SCALE GENOMIC DNA]</scope>
    <source>
        <strain evidence="7 8">FF011L</strain>
    </source>
</reference>
<feature type="domain" description="Protein kinase" evidence="6">
    <location>
        <begin position="14"/>
        <end position="272"/>
    </location>
</feature>